<keyword evidence="3" id="KW-1185">Reference proteome</keyword>
<evidence type="ECO:0000256" key="1">
    <source>
        <dbReference type="SAM" id="MobiDB-lite"/>
    </source>
</evidence>
<reference evidence="2" key="2">
    <citation type="submission" date="2024-01" db="EMBL/GenBank/DDBJ databases">
        <title>Comparative genomics of Cryptococcus and Kwoniella reveals pathogenesis evolution and contrasting modes of karyotype evolution via chromosome fusion or intercentromeric recombination.</title>
        <authorList>
            <person name="Coelho M.A."/>
            <person name="David-Palma M."/>
            <person name="Shea T."/>
            <person name="Bowers K."/>
            <person name="McGinley-Smith S."/>
            <person name="Mohammad A.W."/>
            <person name="Gnirke A."/>
            <person name="Yurkov A.M."/>
            <person name="Nowrousian M."/>
            <person name="Sun S."/>
            <person name="Cuomo C.A."/>
            <person name="Heitman J."/>
        </authorList>
    </citation>
    <scope>NUCLEOTIDE SEQUENCE</scope>
    <source>
        <strain evidence="2">CBS 12478</strain>
    </source>
</reference>
<feature type="compositionally biased region" description="Polar residues" evidence="1">
    <location>
        <begin position="10"/>
        <end position="39"/>
    </location>
</feature>
<feature type="compositionally biased region" description="Basic and acidic residues" evidence="1">
    <location>
        <begin position="51"/>
        <end position="61"/>
    </location>
</feature>
<sequence>MANYDDPTENDSNGTSLEAGTRSNLSDRGPTEQSQQGSSFGVVRPKPTRRNANDFPDKYAPPEHMSYNRSRAITSQPGNNPGMAAPGPSATNSNAGHSNLSRNGQSVNRAETGVCGCQSLGGSRPSLSEFGRLQWASDDGSLSVEVTIYARLPVD</sequence>
<protein>
    <submittedName>
        <fullName evidence="2">Uncharacterized protein</fullName>
    </submittedName>
</protein>
<gene>
    <name evidence="2" type="ORF">CI109_103938</name>
</gene>
<evidence type="ECO:0000313" key="2">
    <source>
        <dbReference type="EMBL" id="WWD19478.1"/>
    </source>
</evidence>
<dbReference type="AlphaFoldDB" id="A0A5M6BVL4"/>
<proteinExistence type="predicted"/>
<dbReference type="KEGG" id="ksn:43590900"/>
<dbReference type="Proteomes" id="UP000322225">
    <property type="component" value="Chromosome 7"/>
</dbReference>
<name>A0A5M6BVL4_9TREE</name>
<feature type="compositionally biased region" description="Polar residues" evidence="1">
    <location>
        <begin position="67"/>
        <end position="76"/>
    </location>
</feature>
<feature type="compositionally biased region" description="Low complexity" evidence="1">
    <location>
        <begin position="77"/>
        <end position="88"/>
    </location>
</feature>
<feature type="region of interest" description="Disordered" evidence="1">
    <location>
        <begin position="1"/>
        <end position="107"/>
    </location>
</feature>
<feature type="compositionally biased region" description="Polar residues" evidence="1">
    <location>
        <begin position="89"/>
        <end position="107"/>
    </location>
</feature>
<dbReference type="EMBL" id="CP144057">
    <property type="protein sequence ID" value="WWD19478.1"/>
    <property type="molecule type" value="Genomic_DNA"/>
</dbReference>
<evidence type="ECO:0000313" key="3">
    <source>
        <dbReference type="Proteomes" id="UP000322225"/>
    </source>
</evidence>
<dbReference type="GeneID" id="43590900"/>
<organism evidence="2 3">
    <name type="scientific">Kwoniella shandongensis</name>
    <dbReference type="NCBI Taxonomy" id="1734106"/>
    <lineage>
        <taxon>Eukaryota</taxon>
        <taxon>Fungi</taxon>
        <taxon>Dikarya</taxon>
        <taxon>Basidiomycota</taxon>
        <taxon>Agaricomycotina</taxon>
        <taxon>Tremellomycetes</taxon>
        <taxon>Tremellales</taxon>
        <taxon>Cryptococcaceae</taxon>
        <taxon>Kwoniella</taxon>
    </lineage>
</organism>
<accession>A0A5M6BVL4</accession>
<reference evidence="2" key="1">
    <citation type="submission" date="2017-08" db="EMBL/GenBank/DDBJ databases">
        <authorList>
            <person name="Cuomo C."/>
            <person name="Billmyre B."/>
            <person name="Heitman J."/>
        </authorList>
    </citation>
    <scope>NUCLEOTIDE SEQUENCE</scope>
    <source>
        <strain evidence="2">CBS 12478</strain>
    </source>
</reference>
<dbReference type="RefSeq" id="XP_031858940.1">
    <property type="nucleotide sequence ID" value="XM_032006737.1"/>
</dbReference>